<evidence type="ECO:0008006" key="10">
    <source>
        <dbReference type="Google" id="ProtNLM"/>
    </source>
</evidence>
<keyword evidence="9" id="KW-1185">Reference proteome</keyword>
<evidence type="ECO:0000259" key="6">
    <source>
        <dbReference type="PROSITE" id="PS50016"/>
    </source>
</evidence>
<evidence type="ECO:0000259" key="7">
    <source>
        <dbReference type="PROSITE" id="PS50089"/>
    </source>
</evidence>
<dbReference type="InterPro" id="IPR013083">
    <property type="entry name" value="Znf_RING/FYVE/PHD"/>
</dbReference>
<dbReference type="InterPro" id="IPR019786">
    <property type="entry name" value="Zinc_finger_PHD-type_CS"/>
</dbReference>
<evidence type="ECO:0000256" key="4">
    <source>
        <dbReference type="PROSITE-ProRule" id="PRU00175"/>
    </source>
</evidence>
<dbReference type="PROSITE" id="PS50016">
    <property type="entry name" value="ZF_PHD_2"/>
    <property type="match status" value="1"/>
</dbReference>
<keyword evidence="2 4" id="KW-0863">Zinc-finger</keyword>
<dbReference type="InterPro" id="IPR004244">
    <property type="entry name" value="Transposase_22"/>
</dbReference>
<comment type="caution">
    <text evidence="8">The sequence shown here is derived from an EMBL/GenBank/DDBJ whole genome shotgun (WGS) entry which is preliminary data.</text>
</comment>
<evidence type="ECO:0000256" key="2">
    <source>
        <dbReference type="ARBA" id="ARBA00022771"/>
    </source>
</evidence>
<dbReference type="InterPro" id="IPR019787">
    <property type="entry name" value="Znf_PHD-finger"/>
</dbReference>
<keyword evidence="3" id="KW-0862">Zinc</keyword>
<evidence type="ECO:0000256" key="3">
    <source>
        <dbReference type="ARBA" id="ARBA00022833"/>
    </source>
</evidence>
<feature type="compositionally biased region" description="Low complexity" evidence="5">
    <location>
        <begin position="89"/>
        <end position="112"/>
    </location>
</feature>
<dbReference type="CDD" id="cd15489">
    <property type="entry name" value="PHD_SF"/>
    <property type="match status" value="1"/>
</dbReference>
<keyword evidence="1" id="KW-0479">Metal-binding</keyword>
<dbReference type="EMBL" id="CAKOGL010000016">
    <property type="protein sequence ID" value="CAH2096663.1"/>
    <property type="molecule type" value="Genomic_DNA"/>
</dbReference>
<feature type="domain" description="PHD-type" evidence="6">
    <location>
        <begin position="2"/>
        <end position="52"/>
    </location>
</feature>
<gene>
    <name evidence="8" type="ORF">EEDITHA_LOCUS11974</name>
</gene>
<dbReference type="PROSITE" id="PS50089">
    <property type="entry name" value="ZF_RING_2"/>
    <property type="match status" value="1"/>
</dbReference>
<name>A0AAU9UF56_EUPED</name>
<dbReference type="AlphaFoldDB" id="A0AAU9UF56"/>
<evidence type="ECO:0000256" key="1">
    <source>
        <dbReference type="ARBA" id="ARBA00022723"/>
    </source>
</evidence>
<dbReference type="Gene3D" id="3.30.40.10">
    <property type="entry name" value="Zinc/RING finger domain, C3HC4 (zinc finger)"/>
    <property type="match status" value="1"/>
</dbReference>
<dbReference type="SMART" id="SM00249">
    <property type="entry name" value="PHD"/>
    <property type="match status" value="1"/>
</dbReference>
<dbReference type="Pfam" id="PF25298">
    <property type="entry name" value="Baculo_FP_2nd"/>
    <property type="match status" value="1"/>
</dbReference>
<dbReference type="Gene3D" id="3.30.70.1820">
    <property type="entry name" value="L1 transposable element, RRM domain"/>
    <property type="match status" value="1"/>
</dbReference>
<dbReference type="InterPro" id="IPR001965">
    <property type="entry name" value="Znf_PHD"/>
</dbReference>
<dbReference type="PROSITE" id="PS01359">
    <property type="entry name" value="ZF_PHD_1"/>
    <property type="match status" value="1"/>
</dbReference>
<dbReference type="Proteomes" id="UP001153954">
    <property type="component" value="Unassembled WGS sequence"/>
</dbReference>
<feature type="compositionally biased region" description="Polar residues" evidence="5">
    <location>
        <begin position="58"/>
        <end position="75"/>
    </location>
</feature>
<proteinExistence type="predicted"/>
<dbReference type="InterPro" id="IPR057251">
    <property type="entry name" value="FP_C"/>
</dbReference>
<organism evidence="8 9">
    <name type="scientific">Euphydryas editha</name>
    <name type="common">Edith's checkerspot</name>
    <dbReference type="NCBI Taxonomy" id="104508"/>
    <lineage>
        <taxon>Eukaryota</taxon>
        <taxon>Metazoa</taxon>
        <taxon>Ecdysozoa</taxon>
        <taxon>Arthropoda</taxon>
        <taxon>Hexapoda</taxon>
        <taxon>Insecta</taxon>
        <taxon>Pterygota</taxon>
        <taxon>Neoptera</taxon>
        <taxon>Endopterygota</taxon>
        <taxon>Lepidoptera</taxon>
        <taxon>Glossata</taxon>
        <taxon>Ditrysia</taxon>
        <taxon>Papilionoidea</taxon>
        <taxon>Nymphalidae</taxon>
        <taxon>Nymphalinae</taxon>
        <taxon>Euphydryas</taxon>
    </lineage>
</organism>
<dbReference type="GO" id="GO:0008270">
    <property type="term" value="F:zinc ion binding"/>
    <property type="evidence" value="ECO:0007669"/>
    <property type="project" value="UniProtKB-KW"/>
</dbReference>
<dbReference type="PANTHER" id="PTHR11505">
    <property type="entry name" value="L1 TRANSPOSABLE ELEMENT-RELATED"/>
    <property type="match status" value="1"/>
</dbReference>
<feature type="region of interest" description="Disordered" evidence="5">
    <location>
        <begin position="57"/>
        <end position="112"/>
    </location>
</feature>
<dbReference type="InterPro" id="IPR001841">
    <property type="entry name" value="Znf_RING"/>
</dbReference>
<feature type="domain" description="RING-type" evidence="7">
    <location>
        <begin position="5"/>
        <end position="49"/>
    </location>
</feature>
<evidence type="ECO:0000313" key="9">
    <source>
        <dbReference type="Proteomes" id="UP001153954"/>
    </source>
</evidence>
<protein>
    <recommendedName>
        <fullName evidence="10">Zinc finger PHD-type domain-containing protein</fullName>
    </recommendedName>
</protein>
<evidence type="ECO:0000256" key="5">
    <source>
        <dbReference type="SAM" id="MobiDB-lite"/>
    </source>
</evidence>
<accession>A0AAU9UF56</accession>
<dbReference type="SMART" id="SM00184">
    <property type="entry name" value="RING"/>
    <property type="match status" value="1"/>
</dbReference>
<sequence>MAGICEACKTTITVSQKRIKCAQCTHLYHSDCVGFSNDLSRSQWKCPLCVANSRKVGDNSNTPVRTASKTASNKDGVTATRLDPPPAAPSSSAQTRSTSPTPTAALPPALAPPAQAIDDTNLISRISSMMDSKLSLLKSEIINDLKNTLVTEFRKEIAAVTAKYDHLEESHLKLLDEHESLMKDFVTLQNKMLQTEEKLSELHGQFSKQQQKARLFNIEVVGLPETSNESPVELIMKIANHAGVQLQPNQIQSAHRVQPMRKVEGRPKAIVATLQSRMLKDKIIAGLRKSRGISTRNLNLGGPDRKFFVNEHLTPENKQLFNAVKIRAKERSYKFTWIRNCNIFLRKNEESPVITITTKKDLQKIT</sequence>
<evidence type="ECO:0000313" key="8">
    <source>
        <dbReference type="EMBL" id="CAH2096663.1"/>
    </source>
</evidence>
<dbReference type="SUPFAM" id="SSF57903">
    <property type="entry name" value="FYVE/PHD zinc finger"/>
    <property type="match status" value="1"/>
</dbReference>
<reference evidence="8" key="1">
    <citation type="submission" date="2022-03" db="EMBL/GenBank/DDBJ databases">
        <authorList>
            <person name="Tunstrom K."/>
        </authorList>
    </citation>
    <scope>NUCLEOTIDE SEQUENCE</scope>
</reference>
<dbReference type="InterPro" id="IPR011011">
    <property type="entry name" value="Znf_FYVE_PHD"/>
</dbReference>